<evidence type="ECO:0000313" key="5">
    <source>
        <dbReference type="Proteomes" id="UP000572817"/>
    </source>
</evidence>
<dbReference type="InterPro" id="IPR008972">
    <property type="entry name" value="Cupredoxin"/>
</dbReference>
<dbReference type="PROSITE" id="PS00080">
    <property type="entry name" value="MULTICOPPER_OXIDASE2"/>
    <property type="match status" value="1"/>
</dbReference>
<evidence type="ECO:0000259" key="3">
    <source>
        <dbReference type="Pfam" id="PF07731"/>
    </source>
</evidence>
<gene>
    <name evidence="4" type="ORF">GTA08_BOTSDO14159</name>
</gene>
<dbReference type="InterPro" id="IPR011706">
    <property type="entry name" value="Cu-oxidase_C"/>
</dbReference>
<dbReference type="Proteomes" id="UP000572817">
    <property type="component" value="Unassembled WGS sequence"/>
</dbReference>
<reference evidence="4" key="1">
    <citation type="submission" date="2020-04" db="EMBL/GenBank/DDBJ databases">
        <title>Genome Assembly and Annotation of Botryosphaeria dothidea sdau 11-99, a Latent Pathogen of Apple Fruit Ring Rot in China.</title>
        <authorList>
            <person name="Yu C."/>
            <person name="Diao Y."/>
            <person name="Lu Q."/>
            <person name="Zhao J."/>
            <person name="Cui S."/>
            <person name="Peng C."/>
            <person name="He B."/>
            <person name="Liu H."/>
        </authorList>
    </citation>
    <scope>NUCLEOTIDE SEQUENCE [LARGE SCALE GENOMIC DNA]</scope>
    <source>
        <strain evidence="4">Sdau11-99</strain>
    </source>
</reference>
<protein>
    <submittedName>
        <fullName evidence="4">Iron transport multicopper oxidase fet3</fullName>
    </submittedName>
</protein>
<proteinExistence type="predicted"/>
<sequence>MSRGWLVYNDAADKPTAAIIDEFDPYDDFGLVPTDGLELYEDADYTITLDLTMDNLGDGANYAFFNGNHLHEAESPNGFQRVDHRQPLGLPVRSGSQGHRAGAPFGNFVIRFKADNPGVWLFHCHIEWHMDSGLAATMIEAPLELQRTLQISDNHYQVCNAGNTLTSGNAAGNTVDFYDLSGENKSKAPLPAGFTARGIVALVFSCTAGFVGMGAIAWYGAAPITN</sequence>
<dbReference type="Gene3D" id="2.60.40.420">
    <property type="entry name" value="Cupredoxins - blue copper proteins"/>
    <property type="match status" value="1"/>
</dbReference>
<dbReference type="AlphaFoldDB" id="A0A8H4ITP0"/>
<organism evidence="4 5">
    <name type="scientific">Botryosphaeria dothidea</name>
    <dbReference type="NCBI Taxonomy" id="55169"/>
    <lineage>
        <taxon>Eukaryota</taxon>
        <taxon>Fungi</taxon>
        <taxon>Dikarya</taxon>
        <taxon>Ascomycota</taxon>
        <taxon>Pezizomycotina</taxon>
        <taxon>Dothideomycetes</taxon>
        <taxon>Dothideomycetes incertae sedis</taxon>
        <taxon>Botryosphaeriales</taxon>
        <taxon>Botryosphaeriaceae</taxon>
        <taxon>Botryosphaeria</taxon>
    </lineage>
</organism>
<dbReference type="GO" id="GO:0005507">
    <property type="term" value="F:copper ion binding"/>
    <property type="evidence" value="ECO:0007669"/>
    <property type="project" value="InterPro"/>
</dbReference>
<feature type="domain" description="Plastocyanin-like" evidence="3">
    <location>
        <begin position="104"/>
        <end position="142"/>
    </location>
</feature>
<keyword evidence="5" id="KW-1185">Reference proteome</keyword>
<feature type="transmembrane region" description="Helical" evidence="2">
    <location>
        <begin position="199"/>
        <end position="221"/>
    </location>
</feature>
<dbReference type="Pfam" id="PF07731">
    <property type="entry name" value="Cu-oxidase_2"/>
    <property type="match status" value="1"/>
</dbReference>
<keyword evidence="2" id="KW-0472">Membrane</keyword>
<keyword evidence="1" id="KW-0479">Metal-binding</keyword>
<evidence type="ECO:0000313" key="4">
    <source>
        <dbReference type="EMBL" id="KAF4306098.1"/>
    </source>
</evidence>
<dbReference type="SUPFAM" id="SSF49503">
    <property type="entry name" value="Cupredoxins"/>
    <property type="match status" value="1"/>
</dbReference>
<name>A0A8H4ITP0_9PEZI</name>
<keyword evidence="2" id="KW-1133">Transmembrane helix</keyword>
<evidence type="ECO:0000256" key="2">
    <source>
        <dbReference type="SAM" id="Phobius"/>
    </source>
</evidence>
<dbReference type="InterPro" id="IPR002355">
    <property type="entry name" value="Cu_oxidase_Cu_BS"/>
</dbReference>
<dbReference type="GO" id="GO:0016491">
    <property type="term" value="F:oxidoreductase activity"/>
    <property type="evidence" value="ECO:0007669"/>
    <property type="project" value="InterPro"/>
</dbReference>
<dbReference type="EMBL" id="WWBZ02000035">
    <property type="protein sequence ID" value="KAF4306098.1"/>
    <property type="molecule type" value="Genomic_DNA"/>
</dbReference>
<comment type="caution">
    <text evidence="4">The sequence shown here is derived from an EMBL/GenBank/DDBJ whole genome shotgun (WGS) entry which is preliminary data.</text>
</comment>
<evidence type="ECO:0000256" key="1">
    <source>
        <dbReference type="ARBA" id="ARBA00022723"/>
    </source>
</evidence>
<accession>A0A8H4ITP0</accession>
<dbReference type="OrthoDB" id="2121828at2759"/>
<keyword evidence="2" id="KW-0812">Transmembrane</keyword>
<dbReference type="PROSITE" id="PS00079">
    <property type="entry name" value="MULTICOPPER_OXIDASE1"/>
    <property type="match status" value="1"/>
</dbReference>
<dbReference type="InterPro" id="IPR033138">
    <property type="entry name" value="Cu_oxidase_CS"/>
</dbReference>